<evidence type="ECO:0008006" key="3">
    <source>
        <dbReference type="Google" id="ProtNLM"/>
    </source>
</evidence>
<evidence type="ECO:0000313" key="2">
    <source>
        <dbReference type="Proteomes" id="UP000425178"/>
    </source>
</evidence>
<dbReference type="KEGG" id="ccoe:CETAM_04670"/>
<reference evidence="1 2" key="1">
    <citation type="journal article" date="2021" name="Int. J. Syst. Evol. Microbiol.">
        <title>Classification of three corynebacterial strains isolated from a small paddock in North Rhine-Westphalia: proposal of &lt;i&gt;Corynebacterium kalinowskii&lt;/i&gt; sp. nov., &lt;i&gt;Corynebacterium comes&lt;/i&gt; sp. nov. and &lt;i&gt;Corynebacterium occultum&lt;/i&gt; sp. nov.</title>
        <authorList>
            <person name="Schaffert L."/>
            <person name="Ruwe M."/>
            <person name="Milse J."/>
            <person name="Hanuschka K."/>
            <person name="Ortseifen V."/>
            <person name="Droste J."/>
            <person name="Brandt D."/>
            <person name="Schl L."/>
            <person name="Kutter Y."/>
            <person name="Vinke S."/>
            <person name="Vieh P."/>
            <person name="Jacob L."/>
            <person name="L N.C."/>
            <person name="Schulte-Berndt E."/>
            <person name="Hain C."/>
            <person name="Linder M."/>
            <person name="Schmidt P."/>
            <person name="Wollenschl L."/>
            <person name="Luttermann T."/>
            <person name="Thieme E."/>
            <person name="Hassa J."/>
            <person name="Haak M."/>
            <person name="Wittchen M."/>
            <person name="Mentz A."/>
            <person name="Persicke M."/>
            <person name="Busche T."/>
            <person name="R C."/>
        </authorList>
    </citation>
    <scope>NUCLEOTIDE SEQUENCE [LARGE SCALE GENOMIC DNA]</scope>
    <source>
        <strain evidence="1 2">2019</strain>
    </source>
</reference>
<dbReference type="EMBL" id="CP046453">
    <property type="protein sequence ID" value="QGU04205.1"/>
    <property type="molecule type" value="Genomic_DNA"/>
</dbReference>
<dbReference type="Gene3D" id="3.40.630.30">
    <property type="match status" value="1"/>
</dbReference>
<organism evidence="1 2">
    <name type="scientific">Corynebacterium comes</name>
    <dbReference type="NCBI Taxonomy" id="2675218"/>
    <lineage>
        <taxon>Bacteria</taxon>
        <taxon>Bacillati</taxon>
        <taxon>Actinomycetota</taxon>
        <taxon>Actinomycetes</taxon>
        <taxon>Mycobacteriales</taxon>
        <taxon>Corynebacteriaceae</taxon>
        <taxon>Corynebacterium</taxon>
    </lineage>
</organism>
<evidence type="ECO:0000313" key="1">
    <source>
        <dbReference type="EMBL" id="QGU04205.1"/>
    </source>
</evidence>
<sequence>MGHADFITNAEELIVRTGTRGAEQQLLVTYADPELLGFAWSTLPLADNVDTLEAAIRFTPGVDPGPLLDALRALRPVVAVRHPAGLDLSAHGFTLAQAEVAGALRLPVTVPAPGNHPDYVFHSWRGPVPEAHQSGLAGLKETMSTDMPWGGQAHEREAWDAQRIREAGDAARRAGRETLWTVAVHEASGDYAGYTQLSCPTSRPDLAFQEDTLVVGAHRGHGLGMALKSANLLQLGREMPQVRTVYTWNAEDNRHMLDINRRLGVTPSGIFECWQAG</sequence>
<dbReference type="Proteomes" id="UP000425178">
    <property type="component" value="Chromosome"/>
</dbReference>
<keyword evidence="2" id="KW-1185">Reference proteome</keyword>
<name>A0A6B8VYS1_9CORY</name>
<gene>
    <name evidence="1" type="ORF">CETAM_04670</name>
</gene>
<dbReference type="SUPFAM" id="SSF55729">
    <property type="entry name" value="Acyl-CoA N-acyltransferases (Nat)"/>
    <property type="match status" value="1"/>
</dbReference>
<dbReference type="InterPro" id="IPR016181">
    <property type="entry name" value="Acyl_CoA_acyltransferase"/>
</dbReference>
<protein>
    <recommendedName>
        <fullName evidence="3">GNAT family N-acetyltransferase</fullName>
    </recommendedName>
</protein>
<dbReference type="AlphaFoldDB" id="A0A6B8VYS1"/>
<dbReference type="RefSeq" id="WP_156227419.1">
    <property type="nucleotide sequence ID" value="NZ_CP046453.1"/>
</dbReference>
<accession>A0A6B8VYS1</accession>
<proteinExistence type="predicted"/>